<feature type="non-terminal residue" evidence="2">
    <location>
        <position position="526"/>
    </location>
</feature>
<evidence type="ECO:0000313" key="2">
    <source>
        <dbReference type="EMBL" id="CAA9368252.1"/>
    </source>
</evidence>
<dbReference type="Pfam" id="PF13401">
    <property type="entry name" value="AAA_22"/>
    <property type="match status" value="1"/>
</dbReference>
<accession>A0A6J4MTI3</accession>
<proteinExistence type="predicted"/>
<feature type="domain" description="ORC1/DEAH AAA+ ATPase" evidence="1">
    <location>
        <begin position="258"/>
        <end position="356"/>
    </location>
</feature>
<reference evidence="2" key="1">
    <citation type="submission" date="2020-02" db="EMBL/GenBank/DDBJ databases">
        <authorList>
            <person name="Meier V. D."/>
        </authorList>
    </citation>
    <scope>NUCLEOTIDE SEQUENCE</scope>
    <source>
        <strain evidence="2">AVDCRST_MAG93</strain>
    </source>
</reference>
<protein>
    <recommendedName>
        <fullName evidence="1">ORC1/DEAH AAA+ ATPase domain-containing protein</fullName>
    </recommendedName>
</protein>
<dbReference type="PANTHER" id="PTHR47691:SF3">
    <property type="entry name" value="HTH-TYPE TRANSCRIPTIONAL REGULATOR RV0890C-RELATED"/>
    <property type="match status" value="1"/>
</dbReference>
<dbReference type="PANTHER" id="PTHR47691">
    <property type="entry name" value="REGULATOR-RELATED"/>
    <property type="match status" value="1"/>
</dbReference>
<dbReference type="SUPFAM" id="SSF52540">
    <property type="entry name" value="P-loop containing nucleoside triphosphate hydrolases"/>
    <property type="match status" value="1"/>
</dbReference>
<dbReference type="EMBL" id="CADCTR010002754">
    <property type="protein sequence ID" value="CAA9368252.1"/>
    <property type="molecule type" value="Genomic_DNA"/>
</dbReference>
<dbReference type="PRINTS" id="PR00364">
    <property type="entry name" value="DISEASERSIST"/>
</dbReference>
<dbReference type="GO" id="GO:0043531">
    <property type="term" value="F:ADP binding"/>
    <property type="evidence" value="ECO:0007669"/>
    <property type="project" value="InterPro"/>
</dbReference>
<dbReference type="InterPro" id="IPR049945">
    <property type="entry name" value="AAA_22"/>
</dbReference>
<organism evidence="2">
    <name type="scientific">uncultured Chloroflexia bacterium</name>
    <dbReference type="NCBI Taxonomy" id="1672391"/>
    <lineage>
        <taxon>Bacteria</taxon>
        <taxon>Bacillati</taxon>
        <taxon>Chloroflexota</taxon>
        <taxon>Chloroflexia</taxon>
        <taxon>environmental samples</taxon>
    </lineage>
</organism>
<sequence>MELVTLGGLKLDGADFVRVKPLLLLTYVALEGTRDRRHLAELFWPDAADPLNSLAAALKQLRRYAPGAVESNSARVSSAVGCDATTFLRAVEAGDQERALKLYQGPFLSSIYLPGWSAELEEWVYGTREFLAGRARNALVRSGEQVAANGRFEEAAKYGEAAYTLPGAPELEPEELTRVYTLLTAGDSPHLPRLRKDAQGYGIKFSFSHEAAREQLRRPLGGPSSGTPSQRLPTRGTSFIGRDIELAEIANQLEKPDCSLLTLTGPGGVGKSRLALRVAHDLSERYLDGVYFVPLEALGHASLVPSSIAGILGLSLQGSEDPFIQVTRYVGDKAMLLVLDNYEHLLESVTIVAQLLHVCPNLKLLVTSREHLNLEEEWVMPLEGLAVPTENLPPAEASYHDAVKLFAGRAKRARLSFELTLEELPHAVRICRQVRGLPLGIELAAAWVKMLSCQEIAQEIEHTTDFLTSTRRNVSERHKSIRAVFEGSWRLLTPKEQGLLRKLSVFSGGFKREAATEVAGATIPLL</sequence>
<gene>
    <name evidence="2" type="ORF">AVDCRST_MAG93-8168</name>
</gene>
<name>A0A6J4MTI3_9CHLR</name>
<dbReference type="InterPro" id="IPR027417">
    <property type="entry name" value="P-loop_NTPase"/>
</dbReference>
<evidence type="ECO:0000259" key="1">
    <source>
        <dbReference type="Pfam" id="PF13401"/>
    </source>
</evidence>
<dbReference type="Gene3D" id="3.40.50.300">
    <property type="entry name" value="P-loop containing nucleotide triphosphate hydrolases"/>
    <property type="match status" value="1"/>
</dbReference>
<dbReference type="AlphaFoldDB" id="A0A6J4MTI3"/>